<dbReference type="InterPro" id="IPR041658">
    <property type="entry name" value="AAA_lid_11"/>
</dbReference>
<comment type="similarity">
    <text evidence="2">Belongs to the dynein heavy chain family.</text>
</comment>
<keyword evidence="6" id="KW-0547">Nucleotide-binding</keyword>
<dbReference type="GO" id="GO:0005874">
    <property type="term" value="C:microtubule"/>
    <property type="evidence" value="ECO:0007669"/>
    <property type="project" value="UniProtKB-KW"/>
</dbReference>
<evidence type="ECO:0000256" key="11">
    <source>
        <dbReference type="ARBA" id="ARBA00023175"/>
    </source>
</evidence>
<evidence type="ECO:0000256" key="9">
    <source>
        <dbReference type="ARBA" id="ARBA00023054"/>
    </source>
</evidence>
<evidence type="ECO:0000256" key="13">
    <source>
        <dbReference type="ARBA" id="ARBA00023273"/>
    </source>
</evidence>
<reference evidence="18" key="2">
    <citation type="submission" date="2025-09" db="UniProtKB">
        <authorList>
            <consortium name="Ensembl"/>
        </authorList>
    </citation>
    <scope>IDENTIFICATION</scope>
</reference>
<keyword evidence="8" id="KW-0243">Dynein</keyword>
<evidence type="ECO:0008006" key="20">
    <source>
        <dbReference type="Google" id="ProtNLM"/>
    </source>
</evidence>
<dbReference type="Pfam" id="PF12781">
    <property type="entry name" value="AAA_9"/>
    <property type="match status" value="1"/>
</dbReference>
<dbReference type="GO" id="GO:0031514">
    <property type="term" value="C:motile cilium"/>
    <property type="evidence" value="ECO:0007669"/>
    <property type="project" value="UniProtKB-ARBA"/>
</dbReference>
<dbReference type="InterPro" id="IPR035706">
    <property type="entry name" value="AAA_9"/>
</dbReference>
<organism evidence="18 19">
    <name type="scientific">Monopterus albus</name>
    <name type="common">Swamp eel</name>
    <dbReference type="NCBI Taxonomy" id="43700"/>
    <lineage>
        <taxon>Eukaryota</taxon>
        <taxon>Metazoa</taxon>
        <taxon>Chordata</taxon>
        <taxon>Craniata</taxon>
        <taxon>Vertebrata</taxon>
        <taxon>Euteleostomi</taxon>
        <taxon>Actinopterygii</taxon>
        <taxon>Neopterygii</taxon>
        <taxon>Teleostei</taxon>
        <taxon>Neoteleostei</taxon>
        <taxon>Acanthomorphata</taxon>
        <taxon>Anabantaria</taxon>
        <taxon>Synbranchiformes</taxon>
        <taxon>Synbranchidae</taxon>
        <taxon>Monopterus</taxon>
    </lineage>
</organism>
<evidence type="ECO:0000256" key="5">
    <source>
        <dbReference type="ARBA" id="ARBA00022737"/>
    </source>
</evidence>
<keyword evidence="3" id="KW-0963">Cytoplasm</keyword>
<comment type="subcellular location">
    <subcellularLocation>
        <location evidence="1">Cytoplasm</location>
        <location evidence="1">Cytoskeleton</location>
        <location evidence="1">Cilium axoneme</location>
    </subcellularLocation>
</comment>
<dbReference type="FunFam" id="3.40.50.300:FF:000049">
    <property type="entry name" value="Dynein, axonemal, heavy chain 5"/>
    <property type="match status" value="1"/>
</dbReference>
<evidence type="ECO:0000256" key="14">
    <source>
        <dbReference type="SAM" id="Coils"/>
    </source>
</evidence>
<protein>
    <recommendedName>
        <fullName evidence="20">Dynein heavy chain ATP-binding dynein motor region domain-containing protein</fullName>
    </recommendedName>
</protein>
<evidence type="ECO:0000256" key="12">
    <source>
        <dbReference type="ARBA" id="ARBA00023212"/>
    </source>
</evidence>
<evidence type="ECO:0000256" key="4">
    <source>
        <dbReference type="ARBA" id="ARBA00022701"/>
    </source>
</evidence>
<dbReference type="Gene3D" id="6.10.140.1060">
    <property type="match status" value="1"/>
</dbReference>
<dbReference type="Gene3D" id="1.20.920.20">
    <property type="match status" value="1"/>
</dbReference>
<dbReference type="PANTHER" id="PTHR22878">
    <property type="entry name" value="DYNEIN HEAVY CHAIN 6, AXONEMAL-LIKE-RELATED"/>
    <property type="match status" value="1"/>
</dbReference>
<evidence type="ECO:0000256" key="10">
    <source>
        <dbReference type="ARBA" id="ARBA00023069"/>
    </source>
</evidence>
<evidence type="ECO:0000256" key="1">
    <source>
        <dbReference type="ARBA" id="ARBA00004430"/>
    </source>
</evidence>
<feature type="domain" description="Dynein heavy chain AAA lid" evidence="17">
    <location>
        <begin position="640"/>
        <end position="779"/>
    </location>
</feature>
<dbReference type="GO" id="GO:0030286">
    <property type="term" value="C:dynein complex"/>
    <property type="evidence" value="ECO:0007669"/>
    <property type="project" value="UniProtKB-KW"/>
</dbReference>
<keyword evidence="10" id="KW-0969">Cilium</keyword>
<dbReference type="Proteomes" id="UP000261600">
    <property type="component" value="Unplaced"/>
</dbReference>
<dbReference type="STRING" id="43700.ENSMALP00000016381"/>
<feature type="coiled-coil region" evidence="14">
    <location>
        <begin position="245"/>
        <end position="272"/>
    </location>
</feature>
<evidence type="ECO:0000256" key="3">
    <source>
        <dbReference type="ARBA" id="ARBA00022490"/>
    </source>
</evidence>
<dbReference type="Gene3D" id="1.10.8.1220">
    <property type="match status" value="1"/>
</dbReference>
<keyword evidence="12" id="KW-0206">Cytoskeleton</keyword>
<sequence>MIQGLEENLGYLIGDCLLAASFLSYMGPFLSNYRDELLAMWMKEVSDLQIPCTPRFSFAVFLSKPTVVRNWNIQGLPSDTFSTENGVIVTHGNRWPLMVDPQGQALKWVKRMEMERGLKIIDFQMPDYLLVLENAIQVGNPVLLQNVHEELDPSLNPVLNKSLTRIGSRLLMKLGDREVEYNPEFRFYITTKLSNPHYTPEISAKTTIVNFAVKEQGLEAQLLGIVVRKERPELEEQKDSLVISIASGKKSLQELEDEILRLLNEASGSLLDDVQLVNTLQTSKVTATEVSEQLESKEQTEIKISSAREAYRPCAQRASILFFILNDMGRIDSMYQFSLDAYINLFSLSIDNSKRSHKLEERITSLNDYHTYAVYMCRGLFEVHKLLFSFQICAKIQEAAGKLNMDEYSFFLRGGLMDNPCTSWLADSSWDNITELDKLPNFHGIMASFEQYPQEWNLWFTSTEPEHATLPGVWENKCNELQKMLIVRSLRPDRVSFCITSFIVNNLGSRFVEPPVLNMKAVVEESTSRTPLIFVLSPGVDPTGALLHLAEASGMSKHFHALSLGQGQAPIAKSMIEEGHWVFLANCHLSLSWMPDLDKLHPHSDNTALCCLQGVKSNMKRLYQLVTEAQFNRCSKPVFYRKLVFSLCFFHSILLERKKFLQLGWNIVYVCNDHLLGVALQVSENLLSQYLDNYEEIPWDALKYLIAGVNYGGHVTDDWDRRLLTTYISDYFCDAAINQLSSLSSYYIPHDGPQSSYKEYINMLPPTEHPGVFGQHPNADIASQIAETRMLFDTLLSLQPRVTSPTAVGARPSREDQVRARQNSIRGGLGLLSENTQLDIRSKM</sequence>
<evidence type="ECO:0000256" key="8">
    <source>
        <dbReference type="ARBA" id="ARBA00023017"/>
    </source>
</evidence>
<dbReference type="Pfam" id="PF18198">
    <property type="entry name" value="AAA_lid_11"/>
    <property type="match status" value="1"/>
</dbReference>
<dbReference type="Ensembl" id="ENSMALT00000016711.1">
    <property type="protein sequence ID" value="ENSMALP00000016381.1"/>
    <property type="gene ID" value="ENSMALG00000011426.1"/>
</dbReference>
<evidence type="ECO:0000313" key="19">
    <source>
        <dbReference type="Proteomes" id="UP000261600"/>
    </source>
</evidence>
<evidence type="ECO:0000256" key="6">
    <source>
        <dbReference type="ARBA" id="ARBA00022741"/>
    </source>
</evidence>
<name>A0A3Q3QNE5_MONAL</name>
<proteinExistence type="inferred from homology"/>
<dbReference type="GO" id="GO:0008569">
    <property type="term" value="F:minus-end-directed microtubule motor activity"/>
    <property type="evidence" value="ECO:0007669"/>
    <property type="project" value="InterPro"/>
</dbReference>
<keyword evidence="11" id="KW-0505">Motor protein</keyword>
<keyword evidence="9 14" id="KW-0175">Coiled coil</keyword>
<dbReference type="GO" id="GO:0005524">
    <property type="term" value="F:ATP binding"/>
    <property type="evidence" value="ECO:0007669"/>
    <property type="project" value="UniProtKB-KW"/>
</dbReference>
<evidence type="ECO:0000256" key="2">
    <source>
        <dbReference type="ARBA" id="ARBA00008887"/>
    </source>
</evidence>
<dbReference type="InterPro" id="IPR026983">
    <property type="entry name" value="DHC"/>
</dbReference>
<dbReference type="GO" id="GO:0007018">
    <property type="term" value="P:microtubule-based movement"/>
    <property type="evidence" value="ECO:0007669"/>
    <property type="project" value="InterPro"/>
</dbReference>
<dbReference type="InterPro" id="IPR042219">
    <property type="entry name" value="AAA_lid_11_sf"/>
</dbReference>
<dbReference type="InterPro" id="IPR004273">
    <property type="entry name" value="Dynein_heavy_D6_P-loop"/>
</dbReference>
<dbReference type="Pfam" id="PF03028">
    <property type="entry name" value="Dynein_heavy"/>
    <property type="match status" value="1"/>
</dbReference>
<keyword evidence="4" id="KW-0493">Microtubule</keyword>
<evidence type="ECO:0000256" key="7">
    <source>
        <dbReference type="ARBA" id="ARBA00022840"/>
    </source>
</evidence>
<dbReference type="InterPro" id="IPR027417">
    <property type="entry name" value="P-loop_NTPase"/>
</dbReference>
<keyword evidence="19" id="KW-1185">Reference proteome</keyword>
<keyword evidence="13" id="KW-0966">Cell projection</keyword>
<feature type="domain" description="Dynein heavy chain region D6 P-loop" evidence="15">
    <location>
        <begin position="528"/>
        <end position="602"/>
    </location>
</feature>
<accession>A0A3Q3QNE5</accession>
<dbReference type="Gene3D" id="1.10.8.720">
    <property type="entry name" value="Region D6 of dynein motor"/>
    <property type="match status" value="1"/>
</dbReference>
<dbReference type="AlphaFoldDB" id="A0A3Q3QNE5"/>
<dbReference type="Gene3D" id="3.40.50.300">
    <property type="entry name" value="P-loop containing nucleotide triphosphate hydrolases"/>
    <property type="match status" value="1"/>
</dbReference>
<dbReference type="FunFam" id="1.10.8.1220:FF:000001">
    <property type="entry name" value="Dynein axonemal heavy chain 5"/>
    <property type="match status" value="1"/>
</dbReference>
<dbReference type="GO" id="GO:0005930">
    <property type="term" value="C:axoneme"/>
    <property type="evidence" value="ECO:0007669"/>
    <property type="project" value="UniProtKB-SubCell"/>
</dbReference>
<dbReference type="GO" id="GO:0045505">
    <property type="term" value="F:dynein intermediate chain binding"/>
    <property type="evidence" value="ECO:0007669"/>
    <property type="project" value="InterPro"/>
</dbReference>
<evidence type="ECO:0000259" key="17">
    <source>
        <dbReference type="Pfam" id="PF18198"/>
    </source>
</evidence>
<keyword evidence="5" id="KW-0677">Repeat</keyword>
<reference evidence="18" key="1">
    <citation type="submission" date="2025-08" db="UniProtKB">
        <authorList>
            <consortium name="Ensembl"/>
        </authorList>
    </citation>
    <scope>IDENTIFICATION</scope>
</reference>
<dbReference type="GO" id="GO:0051959">
    <property type="term" value="F:dynein light intermediate chain binding"/>
    <property type="evidence" value="ECO:0007669"/>
    <property type="project" value="InterPro"/>
</dbReference>
<feature type="domain" description="Dynein heavy chain ATP-binding dynein motor region" evidence="16">
    <location>
        <begin position="69"/>
        <end position="290"/>
    </location>
</feature>
<evidence type="ECO:0000259" key="16">
    <source>
        <dbReference type="Pfam" id="PF12781"/>
    </source>
</evidence>
<dbReference type="PANTHER" id="PTHR22878:SF68">
    <property type="entry name" value="DYNEIN HEAVY CHAIN 6, AXONEMAL-LIKE"/>
    <property type="match status" value="1"/>
</dbReference>
<keyword evidence="7" id="KW-0067">ATP-binding</keyword>
<evidence type="ECO:0000313" key="18">
    <source>
        <dbReference type="Ensembl" id="ENSMALP00000016381.1"/>
    </source>
</evidence>
<evidence type="ECO:0000259" key="15">
    <source>
        <dbReference type="Pfam" id="PF03028"/>
    </source>
</evidence>